<dbReference type="HOGENOM" id="CLU_104957_4_1_5"/>
<sequence>MDISGNVSEAQLERLIPRFYARVRDDALIGPVFDSVIGDWQQHLGKLVDFWSSVMLTSGRYKGSPVAAHLKHLPSITPPMFDRWLMLWAEVTAEILPPTTAAALQGKAARIAESLKLALYFRLSPAPGNASRPTPTQS</sequence>
<dbReference type="InterPro" id="IPR012292">
    <property type="entry name" value="Globin/Proto"/>
</dbReference>
<dbReference type="InterPro" id="IPR009050">
    <property type="entry name" value="Globin-like_sf"/>
</dbReference>
<dbReference type="GO" id="GO:0020037">
    <property type="term" value="F:heme binding"/>
    <property type="evidence" value="ECO:0007669"/>
    <property type="project" value="InterPro"/>
</dbReference>
<proteinExistence type="predicted"/>
<name>A0A0A7PMV2_9SPHN</name>
<keyword evidence="2" id="KW-1185">Reference proteome</keyword>
<accession>A0A0A7PMV2</accession>
<gene>
    <name evidence="1" type="ORF">SKP52_22400</name>
</gene>
<dbReference type="AlphaFoldDB" id="A0A0A7PMV2"/>
<reference evidence="1 2" key="1">
    <citation type="journal article" date="2015" name="Int. J. Syst. Evol. Microbiol.">
        <title>Description of Sphingopyxis fribergensis sp. nov. - a soil bacterium with the ability to degrade styrene and phenylacetic acid.</title>
        <authorList>
            <person name="Oelschlagel M."/>
            <person name="Ruckert C."/>
            <person name="Kalinowski J."/>
            <person name="Schmidt G."/>
            <person name="Schlomann M."/>
            <person name="Tischler D."/>
        </authorList>
    </citation>
    <scope>NUCLEOTIDE SEQUENCE [LARGE SCALE GENOMIC DNA]</scope>
    <source>
        <strain evidence="1 2">Kp5.2</strain>
    </source>
</reference>
<dbReference type="SUPFAM" id="SSF46458">
    <property type="entry name" value="Globin-like"/>
    <property type="match status" value="1"/>
</dbReference>
<evidence type="ECO:0000313" key="1">
    <source>
        <dbReference type="EMBL" id="AJA11329.1"/>
    </source>
</evidence>
<evidence type="ECO:0008006" key="3">
    <source>
        <dbReference type="Google" id="ProtNLM"/>
    </source>
</evidence>
<dbReference type="Proteomes" id="UP000030907">
    <property type="component" value="Chromosome"/>
</dbReference>
<dbReference type="RefSeq" id="WP_407695049.1">
    <property type="nucleotide sequence ID" value="NZ_CP009122.1"/>
</dbReference>
<dbReference type="KEGG" id="sphk:SKP52_22400"/>
<dbReference type="EMBL" id="CP009122">
    <property type="protein sequence ID" value="AJA11329.1"/>
    <property type="molecule type" value="Genomic_DNA"/>
</dbReference>
<evidence type="ECO:0000313" key="2">
    <source>
        <dbReference type="Proteomes" id="UP000030907"/>
    </source>
</evidence>
<dbReference type="Gene3D" id="1.10.490.10">
    <property type="entry name" value="Globins"/>
    <property type="match status" value="1"/>
</dbReference>
<protein>
    <recommendedName>
        <fullName evidence="3">Preprotein translocase subunit TatC</fullName>
    </recommendedName>
</protein>
<dbReference type="CDD" id="cd08916">
    <property type="entry name" value="TrHb3_P"/>
    <property type="match status" value="1"/>
</dbReference>
<organism evidence="1 2">
    <name type="scientific">Sphingopyxis fribergensis</name>
    <dbReference type="NCBI Taxonomy" id="1515612"/>
    <lineage>
        <taxon>Bacteria</taxon>
        <taxon>Pseudomonadati</taxon>
        <taxon>Pseudomonadota</taxon>
        <taxon>Alphaproteobacteria</taxon>
        <taxon>Sphingomonadales</taxon>
        <taxon>Sphingomonadaceae</taxon>
        <taxon>Sphingopyxis</taxon>
    </lineage>
</organism>
<dbReference type="STRING" id="1515612.SKP52_22400"/>
<dbReference type="GO" id="GO:0019825">
    <property type="term" value="F:oxygen binding"/>
    <property type="evidence" value="ECO:0007669"/>
    <property type="project" value="InterPro"/>
</dbReference>